<name>A0A0M4NG45_9GAMM</name>
<keyword evidence="1" id="KW-1133">Transmembrane helix</keyword>
<dbReference type="AlphaFoldDB" id="A0A0M4NG45"/>
<dbReference type="EMBL" id="CP010552">
    <property type="protein sequence ID" value="ALE51958.1"/>
    <property type="molecule type" value="Genomic_DNA"/>
</dbReference>
<reference evidence="2 3" key="1">
    <citation type="journal article" date="2015" name="Genome Announc.">
        <title>Genome Sequence of 'Candidatus Thioglobus autotrophica' Strain EF1, a Chemoautotroph from the SUP05 Clade of Marine Gammaproteobacteria.</title>
        <authorList>
            <person name="Shah V."/>
            <person name="Morris R.M."/>
        </authorList>
    </citation>
    <scope>NUCLEOTIDE SEQUENCE [LARGE SCALE GENOMIC DNA]</scope>
    <source>
        <strain evidence="2 3">EF1</strain>
    </source>
</reference>
<proteinExistence type="predicted"/>
<feature type="transmembrane region" description="Helical" evidence="1">
    <location>
        <begin position="20"/>
        <end position="38"/>
    </location>
</feature>
<dbReference type="STRING" id="1705394.SP60_01060"/>
<evidence type="ECO:0000313" key="2">
    <source>
        <dbReference type="EMBL" id="ALE51958.1"/>
    </source>
</evidence>
<accession>A0A0M4NG45</accession>
<keyword evidence="3" id="KW-1185">Reference proteome</keyword>
<gene>
    <name evidence="2" type="ORF">SP60_01060</name>
</gene>
<dbReference type="RefSeq" id="WP_053950882.1">
    <property type="nucleotide sequence ID" value="NZ_CP010552.1"/>
</dbReference>
<protein>
    <submittedName>
        <fullName evidence="2">Uncharacterized protein</fullName>
    </submittedName>
</protein>
<organism evidence="2 3">
    <name type="scientific">Candidatus Thioglobus autotrophicus</name>
    <dbReference type="NCBI Taxonomy" id="1705394"/>
    <lineage>
        <taxon>Bacteria</taxon>
        <taxon>Pseudomonadati</taxon>
        <taxon>Pseudomonadota</taxon>
        <taxon>Gammaproteobacteria</taxon>
        <taxon>Candidatus Pseudothioglobaceae</taxon>
        <taxon>Candidatus Thioglobus</taxon>
    </lineage>
</organism>
<keyword evidence="1" id="KW-0812">Transmembrane</keyword>
<dbReference type="Proteomes" id="UP000058020">
    <property type="component" value="Chromosome"/>
</dbReference>
<dbReference type="KEGG" id="tho:SP60_01060"/>
<sequence length="99" mass="11534">MLDGIDYYPSKKKRKPRIKIWILILAIVLMGLYGYQYLEMPVKEASNNTLIVISKGKKPVEEQTNSVIIKSNKTYQTEIDRRVKSDKGLDELIQTFKKQ</sequence>
<evidence type="ECO:0000313" key="3">
    <source>
        <dbReference type="Proteomes" id="UP000058020"/>
    </source>
</evidence>
<evidence type="ECO:0000256" key="1">
    <source>
        <dbReference type="SAM" id="Phobius"/>
    </source>
</evidence>
<keyword evidence="1" id="KW-0472">Membrane</keyword>